<dbReference type="PROSITE" id="PS00028">
    <property type="entry name" value="ZINC_FINGER_C2H2_1"/>
    <property type="match status" value="4"/>
</dbReference>
<keyword evidence="5" id="KW-1185">Reference proteome</keyword>
<feature type="compositionally biased region" description="Low complexity" evidence="2">
    <location>
        <begin position="328"/>
        <end position="339"/>
    </location>
</feature>
<evidence type="ECO:0000259" key="3">
    <source>
        <dbReference type="PROSITE" id="PS50157"/>
    </source>
</evidence>
<dbReference type="SMART" id="SM00355">
    <property type="entry name" value="ZnF_C2H2"/>
    <property type="match status" value="6"/>
</dbReference>
<dbReference type="PROSITE" id="PS50157">
    <property type="entry name" value="ZINC_FINGER_C2H2_2"/>
    <property type="match status" value="2"/>
</dbReference>
<keyword evidence="1" id="KW-0863">Zinc-finger</keyword>
<feature type="compositionally biased region" description="Low complexity" evidence="2">
    <location>
        <begin position="2548"/>
        <end position="2557"/>
    </location>
</feature>
<dbReference type="Proteomes" id="UP001329430">
    <property type="component" value="Chromosome 3"/>
</dbReference>
<feature type="region of interest" description="Disordered" evidence="2">
    <location>
        <begin position="2537"/>
        <end position="2561"/>
    </location>
</feature>
<evidence type="ECO:0000256" key="2">
    <source>
        <dbReference type="SAM" id="MobiDB-lite"/>
    </source>
</evidence>
<feature type="compositionally biased region" description="Basic and acidic residues" evidence="2">
    <location>
        <begin position="2649"/>
        <end position="2671"/>
    </location>
</feature>
<feature type="region of interest" description="Disordered" evidence="2">
    <location>
        <begin position="1276"/>
        <end position="1298"/>
    </location>
</feature>
<evidence type="ECO:0000256" key="1">
    <source>
        <dbReference type="PROSITE-ProRule" id="PRU00042"/>
    </source>
</evidence>
<feature type="compositionally biased region" description="Basic and acidic residues" evidence="2">
    <location>
        <begin position="316"/>
        <end position="325"/>
    </location>
</feature>
<feature type="compositionally biased region" description="Basic and acidic residues" evidence="2">
    <location>
        <begin position="1569"/>
        <end position="1591"/>
    </location>
</feature>
<dbReference type="EMBL" id="JAVRBK010000003">
    <property type="protein sequence ID" value="KAK5646281.1"/>
    <property type="molecule type" value="Genomic_DNA"/>
</dbReference>
<feature type="region of interest" description="Disordered" evidence="2">
    <location>
        <begin position="1053"/>
        <end position="1131"/>
    </location>
</feature>
<feature type="compositionally biased region" description="Polar residues" evidence="2">
    <location>
        <begin position="1113"/>
        <end position="1124"/>
    </location>
</feature>
<comment type="caution">
    <text evidence="4">The sequence shown here is derived from an EMBL/GenBank/DDBJ whole genome shotgun (WGS) entry which is preliminary data.</text>
</comment>
<feature type="compositionally biased region" description="Low complexity" evidence="2">
    <location>
        <begin position="1065"/>
        <end position="1075"/>
    </location>
</feature>
<name>A0AAN7ZRA1_9COLE</name>
<gene>
    <name evidence="4" type="ORF">RI129_004745</name>
</gene>
<feature type="compositionally biased region" description="Polar residues" evidence="2">
    <location>
        <begin position="1284"/>
        <end position="1294"/>
    </location>
</feature>
<keyword evidence="1" id="KW-0862">Zinc</keyword>
<organism evidence="4 5">
    <name type="scientific">Pyrocoelia pectoralis</name>
    <dbReference type="NCBI Taxonomy" id="417401"/>
    <lineage>
        <taxon>Eukaryota</taxon>
        <taxon>Metazoa</taxon>
        <taxon>Ecdysozoa</taxon>
        <taxon>Arthropoda</taxon>
        <taxon>Hexapoda</taxon>
        <taxon>Insecta</taxon>
        <taxon>Pterygota</taxon>
        <taxon>Neoptera</taxon>
        <taxon>Endopterygota</taxon>
        <taxon>Coleoptera</taxon>
        <taxon>Polyphaga</taxon>
        <taxon>Elateriformia</taxon>
        <taxon>Elateroidea</taxon>
        <taxon>Lampyridae</taxon>
        <taxon>Lampyrinae</taxon>
        <taxon>Pyrocoelia</taxon>
    </lineage>
</organism>
<feature type="compositionally biased region" description="Basic residues" evidence="2">
    <location>
        <begin position="2672"/>
        <end position="2684"/>
    </location>
</feature>
<feature type="region of interest" description="Disordered" evidence="2">
    <location>
        <begin position="2254"/>
        <end position="2273"/>
    </location>
</feature>
<feature type="region of interest" description="Disordered" evidence="2">
    <location>
        <begin position="1569"/>
        <end position="1601"/>
    </location>
</feature>
<protein>
    <recommendedName>
        <fullName evidence="3">C2H2-type domain-containing protein</fullName>
    </recommendedName>
</protein>
<feature type="domain" description="C2H2-type" evidence="3">
    <location>
        <begin position="1859"/>
        <end position="1888"/>
    </location>
</feature>
<feature type="compositionally biased region" description="Basic and acidic residues" evidence="2">
    <location>
        <begin position="289"/>
        <end position="300"/>
    </location>
</feature>
<keyword evidence="1" id="KW-0479">Metal-binding</keyword>
<reference evidence="4 5" key="1">
    <citation type="journal article" date="2024" name="Insects">
        <title>An Improved Chromosome-Level Genome Assembly of the Firefly Pyrocoelia pectoralis.</title>
        <authorList>
            <person name="Fu X."/>
            <person name="Meyer-Rochow V.B."/>
            <person name="Ballantyne L."/>
            <person name="Zhu X."/>
        </authorList>
    </citation>
    <scope>NUCLEOTIDE SEQUENCE [LARGE SCALE GENOMIC DNA]</scope>
    <source>
        <strain evidence="4">XCY_ONT2</strain>
    </source>
</reference>
<accession>A0AAN7ZRA1</accession>
<dbReference type="InterPro" id="IPR013087">
    <property type="entry name" value="Znf_C2H2_type"/>
</dbReference>
<feature type="region of interest" description="Disordered" evidence="2">
    <location>
        <begin position="2648"/>
        <end position="2701"/>
    </location>
</feature>
<evidence type="ECO:0000313" key="5">
    <source>
        <dbReference type="Proteomes" id="UP001329430"/>
    </source>
</evidence>
<feature type="compositionally biased region" description="Basic residues" evidence="2">
    <location>
        <begin position="1592"/>
        <end position="1601"/>
    </location>
</feature>
<sequence length="2941" mass="336169">MVNSGSFDSDVDRNEKDGFTQLNHIVESPQSVVSIHAVSGTLCENDFTTQTADSLPVSQAIEPTATKTEFKCNMSEEFVCVRDNFVQKRDVEGTRDSIKETHVVDDGGKTELQPKFVSDEQYVDQVMSMGYLKKYKIERKPSICCSVPLNRIPDVLKVCNSLIAAKTPIADYEIKKDVMKKELCLYCDRTFIIPAMKQKHMNRFHSLNKYRNLRKYLTKCWFCDMNTETRDLKQLFSHLVTDHSEKYFGCLECEIRFPTFQLMESHKSSMHSNALPLRVKAQPLNTSEETLKTGTHDDTTKTPTVKNSTESPLAKTKTENRRNIKADNQNSLNNLNSEQVTVKTRRKCQSKYLSNNKSGNLNSRLPDSSEDDSKTNNKIKSKTKLVKELRNKKLSVISTKMGMKHCLRITRQRSKILENAKNSKKRITQKPTQKSQSNLTTKYITYPNSCSPYDISYRVKKITDHSIDNLRISSLTFDDVFDKAFFNRVKCNIQENLLNFIDGKLFKSVESEYRISSFQKKEDLTPEEANANCGYAMTSTPVVLIEANIIDDMESQVDTGSKSKKKTIEIVPCKYFTRRKYQAVISERKGNKDLSKLDMWTQLVVKNRQQKILSDQKTDKELVEYKKSDEYKVKMQLEELNGILDKRGPLEDLKEEVMRTVALEKINSVPVESNMESYLDVTMILNDLLNNLFPKETSSTDLPLSDNVINKEVVPDNRAQDEQMFAMFNLQRISNLSQTKTVENVVESEAATVELTGEWARTRIYVCGACGLKLPNAKLLVDHKNLFHVNVWCQHYEFVGNQGELYRHLSIPVLGKIGAIEDKLVNDIWRKSDARVCSKCNKRFNCLGDLHRHMLECGGDLAWMLERKKYKYRPYGSKTRKKRRGLLRLLQAFRNQTREKRKKTIKKFSGPRQKPSDADTIQRMLANLPAKRTTRKVISLKDGFSRSVLTKKMVNTNTQPLKKEVKNVINTSVKNIKKNSNINRTRRLLRSNSSILLENNLILPKFKRKKNENLNIIKRCSLRTNKNLPKKFLTNNPIVSTCKLPDELIKSFTQNEPRPLESDRVSSISSDNSISEDQVEDEKIHQDKDNNLHDKSVIKDHEKNQDSIHLNGILNSSTTENSTVSKEEDSSSNLSVVKLQVRKKKKTTFLKSKVTNERVSETRENNINSTHSEIESKQKMAMSHEANTNDIRKLRFRNRKNVQVVPSKNFPPKIKKKMKSNIAKKNVIEIIQVDGSSQSKTISKNNDSKRECNTSPIVCNKDIVVTVNNINTSMQNGIIDPNNKDNTSSPQPFNSDEEAKLAEDKTMLEISNHEDINNEPCEDKLPLNNILPSEEAKMDELVPVPQTSKRIIKKLRGLNDCIAMLTNKLHDKHLDSNGSNALEHFCSKTVQMADILLNKVNDAKPEPVLNLQVEQENVCTDTILESNMVNNLNLLRQDEECEEPPPLLQEVGSLSNLIIQDHSIETNVKDCNKVEKTNHSDTQRSVLTESILYEDFDSCISVKPKVKHKRRKTRKKELKTVPDKLVTTNDKLQEIPAENNDFIFNGTKHNSDFNVNCSIENQLNLEKEQGSIDSDKFSNSEKENTLNDHSHKVPKTKKSRRKFERVVQVTHPTQVESPISIVDSHIIDIINAVATNEVADSEDELPLSQLIKRYVSDANVSEPVNQNEGNSTLVFEDQHEIITMADSISLKSLESETMNSSSIVSEDIVKPKRHSKRQKRKNVQNTFVEEVPLNSVQNNSICILQEISDSFGESTDKIPTPEVADLASPTNSDDLVSKDAVNEGQEALIVNNILLENGTATLLDSDQDRQQSNNIPKVCGPKSKVPFKRKYKKIVRKAKVKTPTLRSKLTNDTVNLENIFCDICNKTFRRSENLFKHKRTLTHIAKLSELEALECAKNSKEKDDRDIVPVEEFNTSVGVEEQVSFQNIESDAYDDYPQSDVSATFSLGSPQEGLKLVDIINDVLSKPVDTEYVEHRNFSNLVLQSDPEVKRCKSLGERKSFDCDKLQIVDTTPMPSLEDDFEEAKISNTAADIIVEKQISLLENMIEDNRNTMKSSEKMFVPSELPITDEYSCQSNSSTFSILSNNKPEDLNEIRFTHNTNIIANLIKPPLDDHVIPSTQYEQISDDSNSSHFPVEEQKSRKALNRDEELFLECCSLLKSSSDVSDLCRKSVKSTKFLNNFGFKPLDELEWMEQKQLPIPNTLLDHTSTNPLNLTHSNTPICETFYSDVTFSNTDNSNSKMFLEKSDNNFFSQPPIFEDISTESDDSSRKSLTNSQSVAVASIEYNSNINFNNEDRSSPNVESAQIPCEDDDHVEVQCVNEQMIENIEQVEESNLQNESEDTFIPIQDEEKPPSPTPLKLCSIKKIKKHEHKKFVTKGALKVFEGLKVSIPKVELDMKEVLSCSPTSKRLEIEAEQDKISEQKSHTKKDSINKNFIFNKFIKNGKKVNNKLGLKVTKKRYNIEDGKNYLNSKITKINDDQKSHDIYDFEETQDSVDMFIKNSDSLPDYHSFKNKITSKLGFTDDIDDDLFSKLSKNKDETKKVKHNANDNPNNSNEPPSRKLKMNKTITKKKCMIMGRIFKNALKSKVAEEMKNIPAIDNSKIVENFVMDCHNLQQNTDQEKHKLSEEEMNLLFDSLLNEDNCNSVSKENVKNDHATEIETSKVKSIDARPRQKINRQRKRQRGHSSESSDEEFSLKKFSKKQISRKSNSNDCVINLEQELKECIGVASRKSQRKCTSGKQNVLVEYWSSDESNFDYERTVMLDTFNSDTNTTLENVQVINPPVTKIMTSSICNVIEKHDINDVHDLRVDEDADDKSKEMKKRCFKTKHFKKKNVITTDRTINGEEHNHIEHDSETIASTRQKRNAADTLYYWSSSSEDEMQDVIEVKPIREDCEDEDRPAQQGWIVGDSPKKLVTMLAQAKGKKLDVEYVKKNRKKRTTL</sequence>
<feature type="domain" description="C2H2-type" evidence="3">
    <location>
        <begin position="248"/>
        <end position="276"/>
    </location>
</feature>
<dbReference type="GO" id="GO:0008270">
    <property type="term" value="F:zinc ion binding"/>
    <property type="evidence" value="ECO:0007669"/>
    <property type="project" value="UniProtKB-KW"/>
</dbReference>
<feature type="region of interest" description="Disordered" evidence="2">
    <location>
        <begin position="288"/>
        <end position="379"/>
    </location>
</feature>
<proteinExistence type="predicted"/>
<evidence type="ECO:0000313" key="4">
    <source>
        <dbReference type="EMBL" id="KAK5646281.1"/>
    </source>
</evidence>
<feature type="compositionally biased region" description="Polar residues" evidence="2">
    <location>
        <begin position="351"/>
        <end position="366"/>
    </location>
</feature>
<feature type="compositionally biased region" description="Basic and acidic residues" evidence="2">
    <location>
        <begin position="1081"/>
        <end position="1106"/>
    </location>
</feature>